<dbReference type="EMBL" id="JAJUBB010000001">
    <property type="protein sequence ID" value="MDD1779879.1"/>
    <property type="molecule type" value="Genomic_DNA"/>
</dbReference>
<dbReference type="Gene3D" id="1.20.1510.10">
    <property type="entry name" value="Cation efflux protein transmembrane domain"/>
    <property type="match status" value="1"/>
</dbReference>
<evidence type="ECO:0000256" key="3">
    <source>
        <dbReference type="ARBA" id="ARBA00022989"/>
    </source>
</evidence>
<evidence type="ECO:0000259" key="6">
    <source>
        <dbReference type="Pfam" id="PF01545"/>
    </source>
</evidence>
<organism evidence="7 8">
    <name type="scientific">Enterovibrio qingdaonensis</name>
    <dbReference type="NCBI Taxonomy" id="2899818"/>
    <lineage>
        <taxon>Bacteria</taxon>
        <taxon>Pseudomonadati</taxon>
        <taxon>Pseudomonadota</taxon>
        <taxon>Gammaproteobacteria</taxon>
        <taxon>Vibrionales</taxon>
        <taxon>Vibrionaceae</taxon>
        <taxon>Enterovibrio</taxon>
    </lineage>
</organism>
<dbReference type="Pfam" id="PF01545">
    <property type="entry name" value="Cation_efflux"/>
    <property type="match status" value="1"/>
</dbReference>
<evidence type="ECO:0000256" key="2">
    <source>
        <dbReference type="ARBA" id="ARBA00022692"/>
    </source>
</evidence>
<dbReference type="Proteomes" id="UP001149821">
    <property type="component" value="Unassembled WGS sequence"/>
</dbReference>
<keyword evidence="8" id="KW-1185">Reference proteome</keyword>
<evidence type="ECO:0000256" key="5">
    <source>
        <dbReference type="SAM" id="Phobius"/>
    </source>
</evidence>
<feature type="transmembrane region" description="Helical" evidence="5">
    <location>
        <begin position="120"/>
        <end position="141"/>
    </location>
</feature>
<feature type="domain" description="Cation efflux protein transmembrane" evidence="6">
    <location>
        <begin position="84"/>
        <end position="220"/>
    </location>
</feature>
<evidence type="ECO:0000256" key="1">
    <source>
        <dbReference type="ARBA" id="ARBA00004141"/>
    </source>
</evidence>
<keyword evidence="2 5" id="KW-0812">Transmembrane</keyword>
<dbReference type="InterPro" id="IPR027469">
    <property type="entry name" value="Cation_efflux_TMD_sf"/>
</dbReference>
<protein>
    <submittedName>
        <fullName evidence="7">Cation transporter</fullName>
    </submittedName>
</protein>
<feature type="transmembrane region" description="Helical" evidence="5">
    <location>
        <begin position="83"/>
        <end position="108"/>
    </location>
</feature>
<name>A0ABT5QGU2_9GAMM</name>
<dbReference type="RefSeq" id="WP_274139717.1">
    <property type="nucleotide sequence ID" value="NZ_JAJUBB010000001.1"/>
</dbReference>
<sequence length="236" mass="24955">MSCEYAKERNLLKFSTFACFCFAALGIGLGIWAGSMVIVFDGAYSLVGLALSLMALAASTYIRNPKAKNGKESKPISEQKAALIESLVVLVKGLTVAVVCLISFASALEALFSGGREVNAGFALVFGIVNVAGCLATYAVVSKHAGKRPSVILKAESSQWLMDTVISAAVLVGFLVSAGLMMTSYSEYAVYADPMMVILASVYFATVPVKMIGESSKKLMSLYQESDNANRRGVPA</sequence>
<dbReference type="SUPFAM" id="SSF161111">
    <property type="entry name" value="Cation efflux protein transmembrane domain-like"/>
    <property type="match status" value="1"/>
</dbReference>
<feature type="transmembrane region" description="Helical" evidence="5">
    <location>
        <begin position="161"/>
        <end position="182"/>
    </location>
</feature>
<reference evidence="7" key="1">
    <citation type="submission" date="2021-12" db="EMBL/GenBank/DDBJ databases">
        <title>Enterovibrio ZSDZ35 sp. nov. and Enterovibrio ZSDZ42 sp. nov., isolated from coastal seawater in Qingdao.</title>
        <authorList>
            <person name="Zhang P."/>
        </authorList>
    </citation>
    <scope>NUCLEOTIDE SEQUENCE</scope>
    <source>
        <strain evidence="7">ZSDZ35</strain>
    </source>
</reference>
<evidence type="ECO:0000313" key="7">
    <source>
        <dbReference type="EMBL" id="MDD1779879.1"/>
    </source>
</evidence>
<feature type="transmembrane region" description="Helical" evidence="5">
    <location>
        <begin position="43"/>
        <end position="62"/>
    </location>
</feature>
<gene>
    <name evidence="7" type="ORF">LRP49_01600</name>
</gene>
<evidence type="ECO:0000313" key="8">
    <source>
        <dbReference type="Proteomes" id="UP001149821"/>
    </source>
</evidence>
<comment type="caution">
    <text evidence="7">The sequence shown here is derived from an EMBL/GenBank/DDBJ whole genome shotgun (WGS) entry which is preliminary data.</text>
</comment>
<keyword evidence="4 5" id="KW-0472">Membrane</keyword>
<proteinExistence type="predicted"/>
<evidence type="ECO:0000256" key="4">
    <source>
        <dbReference type="ARBA" id="ARBA00023136"/>
    </source>
</evidence>
<accession>A0ABT5QGU2</accession>
<dbReference type="InterPro" id="IPR058533">
    <property type="entry name" value="Cation_efflux_TM"/>
</dbReference>
<feature type="transmembrane region" description="Helical" evidence="5">
    <location>
        <begin position="188"/>
        <end position="209"/>
    </location>
</feature>
<keyword evidence="3 5" id="KW-1133">Transmembrane helix</keyword>
<comment type="subcellular location">
    <subcellularLocation>
        <location evidence="1">Membrane</location>
        <topology evidence="1">Multi-pass membrane protein</topology>
    </subcellularLocation>
</comment>
<feature type="transmembrane region" description="Helical" evidence="5">
    <location>
        <begin position="12"/>
        <end position="37"/>
    </location>
</feature>